<dbReference type="CDD" id="cd05387">
    <property type="entry name" value="BY-kinase"/>
    <property type="match status" value="1"/>
</dbReference>
<protein>
    <submittedName>
        <fullName evidence="5">Polysaccharide biosynthesis tyrosine autokinase</fullName>
    </submittedName>
</protein>
<dbReference type="EMBL" id="BAABKG010000002">
    <property type="protein sequence ID" value="GAA5147467.1"/>
    <property type="molecule type" value="Genomic_DNA"/>
</dbReference>
<evidence type="ECO:0000313" key="6">
    <source>
        <dbReference type="Proteomes" id="UP001500221"/>
    </source>
</evidence>
<keyword evidence="6" id="KW-1185">Reference proteome</keyword>
<evidence type="ECO:0000256" key="2">
    <source>
        <dbReference type="ARBA" id="ARBA00022840"/>
    </source>
</evidence>
<dbReference type="RefSeq" id="WP_345457724.1">
    <property type="nucleotide sequence ID" value="NZ_BAABKG010000002.1"/>
</dbReference>
<reference evidence="6" key="1">
    <citation type="journal article" date="2019" name="Int. J. Syst. Evol. Microbiol.">
        <title>The Global Catalogue of Microorganisms (GCM) 10K type strain sequencing project: providing services to taxonomists for standard genome sequencing and annotation.</title>
        <authorList>
            <consortium name="The Broad Institute Genomics Platform"/>
            <consortium name="The Broad Institute Genome Sequencing Center for Infectious Disease"/>
            <person name="Wu L."/>
            <person name="Ma J."/>
        </authorList>
    </citation>
    <scope>NUCLEOTIDE SEQUENCE [LARGE SCALE GENOMIC DNA]</scope>
    <source>
        <strain evidence="6">JCM 18459</strain>
    </source>
</reference>
<feature type="transmembrane region" description="Helical" evidence="3">
    <location>
        <begin position="175"/>
        <end position="195"/>
    </location>
</feature>
<dbReference type="Gene3D" id="3.40.50.300">
    <property type="entry name" value="P-loop containing nucleotide triphosphate hydrolases"/>
    <property type="match status" value="1"/>
</dbReference>
<dbReference type="InterPro" id="IPR050445">
    <property type="entry name" value="Bact_polysacc_biosynth/exp"/>
</dbReference>
<dbReference type="Proteomes" id="UP001500221">
    <property type="component" value="Unassembled WGS sequence"/>
</dbReference>
<dbReference type="NCBIfam" id="TIGR01007">
    <property type="entry name" value="eps_fam"/>
    <property type="match status" value="1"/>
</dbReference>
<evidence type="ECO:0000313" key="5">
    <source>
        <dbReference type="EMBL" id="GAA5147467.1"/>
    </source>
</evidence>
<dbReference type="PANTHER" id="PTHR32309:SF13">
    <property type="entry name" value="FERRIC ENTEROBACTIN TRANSPORT PROTEIN FEPE"/>
    <property type="match status" value="1"/>
</dbReference>
<accession>A0ABP9PJ49</accession>
<dbReference type="SUPFAM" id="SSF52540">
    <property type="entry name" value="P-loop containing nucleoside triphosphate hydrolases"/>
    <property type="match status" value="1"/>
</dbReference>
<name>A0ABP9PJ49_9ACTN</name>
<evidence type="ECO:0000256" key="3">
    <source>
        <dbReference type="SAM" id="Phobius"/>
    </source>
</evidence>
<dbReference type="InterPro" id="IPR027417">
    <property type="entry name" value="P-loop_NTPase"/>
</dbReference>
<comment type="caution">
    <text evidence="5">The sequence shown here is derived from an EMBL/GenBank/DDBJ whole genome shotgun (WGS) entry which is preliminary data.</text>
</comment>
<keyword evidence="3" id="KW-1133">Transmembrane helix</keyword>
<dbReference type="Pfam" id="PF01656">
    <property type="entry name" value="CbiA"/>
    <property type="match status" value="1"/>
</dbReference>
<keyword evidence="3" id="KW-0812">Transmembrane</keyword>
<gene>
    <name evidence="5" type="ORF">GCM10023340_19950</name>
</gene>
<feature type="domain" description="CobQ/CobB/MinD/ParA nucleotide binding" evidence="4">
    <location>
        <begin position="268"/>
        <end position="445"/>
    </location>
</feature>
<sequence>MELLDYGRVLRAHWVGVVVLVVVSVLAAGAYTLTQPKVYAADASGFVTAGGAGDAASNSVNDTLAKSRAASYVDIASSRAVADLVIDDLGLDESAASLIGQIQVEQPADTVLIKIQARSGSPTEAQQLADAWVRALADRVAELENPQGDAAPGVLRVEPVESAALPTSPVSPRPALNLGLGLVLGALLAVGYAVVRSVVDRRLRADDDVEKRFGTPIVGRIPLNKGARPRGIQVSDDRDAGSWTSGEAFRKLRTNLSYMSVDSPPRVIVVASPRPEDGKSTVAANLAAAIALSGQAVTLVDGDLRRPTVAATLGLVEGAGLTDLIIGRADLEDVLQDHPDYPRLSVLAAGSTPPNPSELLGSQAMQGVLAELALKGMVVIDAPPLLPVTDGAVLTRHSDGALVVVSHGRTLDHELAECLGQLETVQGTVLGLVFNRVPDGRRSKDYYYGQDRTRRLKGAPAGGGRRRKS</sequence>
<keyword evidence="3" id="KW-0472">Membrane</keyword>
<dbReference type="InterPro" id="IPR005702">
    <property type="entry name" value="Wzc-like_C"/>
</dbReference>
<evidence type="ECO:0000256" key="1">
    <source>
        <dbReference type="ARBA" id="ARBA00022741"/>
    </source>
</evidence>
<keyword evidence="2" id="KW-0067">ATP-binding</keyword>
<proteinExistence type="predicted"/>
<organism evidence="5 6">
    <name type="scientific">Nocardioides marinquilinus</name>
    <dbReference type="NCBI Taxonomy" id="1210400"/>
    <lineage>
        <taxon>Bacteria</taxon>
        <taxon>Bacillati</taxon>
        <taxon>Actinomycetota</taxon>
        <taxon>Actinomycetes</taxon>
        <taxon>Propionibacteriales</taxon>
        <taxon>Nocardioidaceae</taxon>
        <taxon>Nocardioides</taxon>
    </lineage>
</organism>
<dbReference type="InterPro" id="IPR002586">
    <property type="entry name" value="CobQ/CobB/MinD/ParA_Nub-bd_dom"/>
</dbReference>
<dbReference type="PANTHER" id="PTHR32309">
    <property type="entry name" value="TYROSINE-PROTEIN KINASE"/>
    <property type="match status" value="1"/>
</dbReference>
<keyword evidence="1" id="KW-0547">Nucleotide-binding</keyword>
<evidence type="ECO:0000259" key="4">
    <source>
        <dbReference type="Pfam" id="PF01656"/>
    </source>
</evidence>
<feature type="transmembrane region" description="Helical" evidence="3">
    <location>
        <begin position="12"/>
        <end position="33"/>
    </location>
</feature>